<evidence type="ECO:0000256" key="8">
    <source>
        <dbReference type="ARBA" id="ARBA00023012"/>
    </source>
</evidence>
<dbReference type="Pfam" id="PF02518">
    <property type="entry name" value="HATPase_c"/>
    <property type="match status" value="1"/>
</dbReference>
<evidence type="ECO:0000313" key="12">
    <source>
        <dbReference type="Proteomes" id="UP000018418"/>
    </source>
</evidence>
<organism evidence="11 12">
    <name type="scientific">Acinetobacter brisouii CIP 110357</name>
    <dbReference type="NCBI Taxonomy" id="1341683"/>
    <lineage>
        <taxon>Bacteria</taxon>
        <taxon>Pseudomonadati</taxon>
        <taxon>Pseudomonadota</taxon>
        <taxon>Gammaproteobacteria</taxon>
        <taxon>Moraxellales</taxon>
        <taxon>Moraxellaceae</taxon>
        <taxon>Acinetobacter</taxon>
    </lineage>
</organism>
<feature type="domain" description="Histidine kinase" evidence="10">
    <location>
        <begin position="321"/>
        <end position="522"/>
    </location>
</feature>
<dbReference type="InterPro" id="IPR013767">
    <property type="entry name" value="PAS_fold"/>
</dbReference>
<dbReference type="Pfam" id="PF00512">
    <property type="entry name" value="HisKA"/>
    <property type="match status" value="1"/>
</dbReference>
<dbReference type="InterPro" id="IPR004358">
    <property type="entry name" value="Sig_transdc_His_kin-like_C"/>
</dbReference>
<feature type="transmembrane region" description="Helical" evidence="9">
    <location>
        <begin position="104"/>
        <end position="121"/>
    </location>
</feature>
<feature type="transmembrane region" description="Helical" evidence="9">
    <location>
        <begin position="21"/>
        <end position="39"/>
    </location>
</feature>
<dbReference type="GO" id="GO:0000155">
    <property type="term" value="F:phosphorelay sensor kinase activity"/>
    <property type="evidence" value="ECO:0007669"/>
    <property type="project" value="InterPro"/>
</dbReference>
<comment type="catalytic activity">
    <reaction evidence="1">
        <text>ATP + protein L-histidine = ADP + protein N-phospho-L-histidine.</text>
        <dbReference type="EC" id="2.7.13.3"/>
    </reaction>
</comment>
<evidence type="ECO:0000256" key="9">
    <source>
        <dbReference type="SAM" id="Phobius"/>
    </source>
</evidence>
<dbReference type="OrthoDB" id="9815750at2"/>
<dbReference type="PANTHER" id="PTHR43065:SF52">
    <property type="entry name" value="SENSOR PROTEIN KINASE PILS"/>
    <property type="match status" value="1"/>
</dbReference>
<dbReference type="HOGENOM" id="CLU_000445_114_39_6"/>
<comment type="caution">
    <text evidence="11">The sequence shown here is derived from an EMBL/GenBank/DDBJ whole genome shotgun (WGS) entry which is preliminary data.</text>
</comment>
<evidence type="ECO:0000256" key="6">
    <source>
        <dbReference type="ARBA" id="ARBA00022777"/>
    </source>
</evidence>
<evidence type="ECO:0000313" key="11">
    <source>
        <dbReference type="EMBL" id="ESK50424.1"/>
    </source>
</evidence>
<feature type="transmembrane region" description="Helical" evidence="9">
    <location>
        <begin position="128"/>
        <end position="149"/>
    </location>
</feature>
<dbReference type="RefSeq" id="WP_004902569.1">
    <property type="nucleotide sequence ID" value="NZ_BBTI01000005.1"/>
</dbReference>
<dbReference type="Pfam" id="PF00989">
    <property type="entry name" value="PAS"/>
    <property type="match status" value="1"/>
</dbReference>
<keyword evidence="9" id="KW-0472">Membrane</keyword>
<dbReference type="SUPFAM" id="SSF47384">
    <property type="entry name" value="Homodimeric domain of signal transducing histidine kinase"/>
    <property type="match status" value="1"/>
</dbReference>
<keyword evidence="7" id="KW-0067">ATP-binding</keyword>
<dbReference type="PRINTS" id="PR00344">
    <property type="entry name" value="BCTRLSENSOR"/>
</dbReference>
<keyword evidence="6" id="KW-0418">Kinase</keyword>
<dbReference type="EC" id="2.7.13.3" evidence="2"/>
<dbReference type="InterPro" id="IPR003661">
    <property type="entry name" value="HisK_dim/P_dom"/>
</dbReference>
<sequence>MHTALLSSNPSTLYRLGVWYGVYRLIISFSLIIIFFLTFQQFKSDYQHLGVYLFTLLAYSFLGTLQLLALKLFPIALPRQLLLISLIDVGCFSSLTFAMGGPTLHIGLLFVITIFVTNLLLSRSQAFSITLLSVIAVLYLQLFGSWFMTSDLSKIGNSTLLAFLFFVVYLTGQFAVQRFRLLENISISQSLELLQLQNINRYILEQIDMGYLAIDEKMQVVLSNPAAYTLLGIPALMVFRSAPLQEIQPDLYQYLQLNSAKQGERFIFETMQSRYSSIHIRVQKLELPQQTLTLFVMQDAQKINQQVQQLKLAALGQLSASIAHEIRNPLASIVQANNLLIDADSEQHSMLINMIQKQAQRIDHIIQSTLNMAHNQATLPIDIQLKQFLPQLVLEDLYEVHHKIMIEVRDAVLISFDEAQLRQVLINLIRNALRHTAPEKPQIYVYAYQQDGYAFIDVVDFGEGITADKVHNLFHPFFTTQIDGTGLGLYLSRSFCEANQAKLSYVKLQDGTCFRIECPAIQIQ</sequence>
<keyword evidence="3" id="KW-0597">Phosphoprotein</keyword>
<protein>
    <recommendedName>
        <fullName evidence="2">histidine kinase</fullName>
        <ecNumber evidence="2">2.7.13.3</ecNumber>
    </recommendedName>
</protein>
<dbReference type="SUPFAM" id="SSF55874">
    <property type="entry name" value="ATPase domain of HSP90 chaperone/DNA topoisomerase II/histidine kinase"/>
    <property type="match status" value="1"/>
</dbReference>
<dbReference type="InterPro" id="IPR036097">
    <property type="entry name" value="HisK_dim/P_sf"/>
</dbReference>
<dbReference type="Gene3D" id="3.30.450.20">
    <property type="entry name" value="PAS domain"/>
    <property type="match status" value="1"/>
</dbReference>
<dbReference type="SMART" id="SM00387">
    <property type="entry name" value="HATPase_c"/>
    <property type="match status" value="1"/>
</dbReference>
<feature type="transmembrane region" description="Helical" evidence="9">
    <location>
        <begin position="51"/>
        <end position="69"/>
    </location>
</feature>
<keyword evidence="9" id="KW-1133">Transmembrane helix</keyword>
<dbReference type="Pfam" id="PF25323">
    <property type="entry name" value="6TM_PilS"/>
    <property type="match status" value="1"/>
</dbReference>
<evidence type="ECO:0000256" key="5">
    <source>
        <dbReference type="ARBA" id="ARBA00022741"/>
    </source>
</evidence>
<keyword evidence="12" id="KW-1185">Reference proteome</keyword>
<dbReference type="CDD" id="cd00075">
    <property type="entry name" value="HATPase"/>
    <property type="match status" value="1"/>
</dbReference>
<dbReference type="Gene3D" id="1.10.287.130">
    <property type="match status" value="1"/>
</dbReference>
<reference evidence="11 12" key="1">
    <citation type="submission" date="2013-10" db="EMBL/GenBank/DDBJ databases">
        <title>The Genome Sequence of Acinetobacter brisouii CIP 110357.</title>
        <authorList>
            <consortium name="The Broad Institute Genomics Platform"/>
            <consortium name="The Broad Institute Genome Sequencing Center for Infectious Disease"/>
            <person name="Cerqueira G."/>
            <person name="Feldgarden M."/>
            <person name="Courvalin P."/>
            <person name="Grillot-Courvalin C."/>
            <person name="Clermont D."/>
            <person name="Rocha E."/>
            <person name="Yoon E.-J."/>
            <person name="Nemec A."/>
            <person name="Young S.K."/>
            <person name="Zeng Q."/>
            <person name="Gargeya S."/>
            <person name="Fitzgerald M."/>
            <person name="Abouelleil A."/>
            <person name="Alvarado L."/>
            <person name="Berlin A.M."/>
            <person name="Chapman S.B."/>
            <person name="Gainer-Dewar J."/>
            <person name="Goldberg J."/>
            <person name="Gnerre S."/>
            <person name="Griggs A."/>
            <person name="Gujja S."/>
            <person name="Hansen M."/>
            <person name="Howarth C."/>
            <person name="Imamovic A."/>
            <person name="Ireland A."/>
            <person name="Larimer J."/>
            <person name="McCowan C."/>
            <person name="Murphy C."/>
            <person name="Pearson M."/>
            <person name="Poon T.W."/>
            <person name="Priest M."/>
            <person name="Roberts A."/>
            <person name="Saif S."/>
            <person name="Shea T."/>
            <person name="Sykes S."/>
            <person name="Wortman J."/>
            <person name="Nusbaum C."/>
            <person name="Birren B."/>
        </authorList>
    </citation>
    <scope>NUCLEOTIDE SEQUENCE [LARGE SCALE GENOMIC DNA]</scope>
    <source>
        <strain evidence="11 12">CIP 110357</strain>
    </source>
</reference>
<keyword evidence="8" id="KW-0902">Two-component regulatory system</keyword>
<dbReference type="EMBL" id="AYEU01000007">
    <property type="protein sequence ID" value="ESK50424.1"/>
    <property type="molecule type" value="Genomic_DNA"/>
</dbReference>
<feature type="transmembrane region" description="Helical" evidence="9">
    <location>
        <begin position="81"/>
        <end position="98"/>
    </location>
</feature>
<dbReference type="PANTHER" id="PTHR43065">
    <property type="entry name" value="SENSOR HISTIDINE KINASE"/>
    <property type="match status" value="1"/>
</dbReference>
<proteinExistence type="predicted"/>
<dbReference type="SMART" id="SM00388">
    <property type="entry name" value="HisKA"/>
    <property type="match status" value="1"/>
</dbReference>
<dbReference type="PROSITE" id="PS50109">
    <property type="entry name" value="HIS_KIN"/>
    <property type="match status" value="1"/>
</dbReference>
<feature type="transmembrane region" description="Helical" evidence="9">
    <location>
        <begin position="155"/>
        <end position="176"/>
    </location>
</feature>
<evidence type="ECO:0000256" key="2">
    <source>
        <dbReference type="ARBA" id="ARBA00012438"/>
    </source>
</evidence>
<dbReference type="GO" id="GO:0006355">
    <property type="term" value="P:regulation of DNA-templated transcription"/>
    <property type="evidence" value="ECO:0007669"/>
    <property type="project" value="InterPro"/>
</dbReference>
<dbReference type="Proteomes" id="UP000018418">
    <property type="component" value="Unassembled WGS sequence"/>
</dbReference>
<keyword evidence="9" id="KW-0812">Transmembrane</keyword>
<dbReference type="Gene3D" id="3.30.565.10">
    <property type="entry name" value="Histidine kinase-like ATPase, C-terminal domain"/>
    <property type="match status" value="1"/>
</dbReference>
<evidence type="ECO:0000259" key="10">
    <source>
        <dbReference type="PROSITE" id="PS50109"/>
    </source>
</evidence>
<accession>V2VRT2</accession>
<dbReference type="PATRIC" id="fig|1341683.3.peg.2382"/>
<gene>
    <name evidence="11" type="ORF">P255_02406</name>
</gene>
<evidence type="ECO:0000256" key="3">
    <source>
        <dbReference type="ARBA" id="ARBA00022553"/>
    </source>
</evidence>
<dbReference type="GO" id="GO:0005524">
    <property type="term" value="F:ATP binding"/>
    <property type="evidence" value="ECO:0007669"/>
    <property type="project" value="UniProtKB-KW"/>
</dbReference>
<dbReference type="STRING" id="396323.VH98_05040"/>
<dbReference type="AlphaFoldDB" id="V2VRT2"/>
<keyword evidence="4" id="KW-0808">Transferase</keyword>
<dbReference type="CDD" id="cd00082">
    <property type="entry name" value="HisKA"/>
    <property type="match status" value="1"/>
</dbReference>
<dbReference type="InterPro" id="IPR003594">
    <property type="entry name" value="HATPase_dom"/>
</dbReference>
<name>V2VRT2_9GAMM</name>
<dbReference type="InterPro" id="IPR036890">
    <property type="entry name" value="HATPase_C_sf"/>
</dbReference>
<keyword evidence="5" id="KW-0547">Nucleotide-binding</keyword>
<evidence type="ECO:0000256" key="7">
    <source>
        <dbReference type="ARBA" id="ARBA00022840"/>
    </source>
</evidence>
<evidence type="ECO:0000256" key="1">
    <source>
        <dbReference type="ARBA" id="ARBA00000085"/>
    </source>
</evidence>
<dbReference type="InterPro" id="IPR005467">
    <property type="entry name" value="His_kinase_dom"/>
</dbReference>
<evidence type="ECO:0000256" key="4">
    <source>
        <dbReference type="ARBA" id="ARBA00022679"/>
    </source>
</evidence>